<evidence type="ECO:0000259" key="7">
    <source>
        <dbReference type="PROSITE" id="PS50892"/>
    </source>
</evidence>
<feature type="compositionally biased region" description="Polar residues" evidence="6">
    <location>
        <begin position="367"/>
        <end position="385"/>
    </location>
</feature>
<dbReference type="GO" id="GO:0005737">
    <property type="term" value="C:cytoplasm"/>
    <property type="evidence" value="ECO:0007669"/>
    <property type="project" value="UniProtKB-SubCell"/>
</dbReference>
<dbReference type="GO" id="GO:0006893">
    <property type="term" value="P:Golgi to plasma membrane transport"/>
    <property type="evidence" value="ECO:0007669"/>
    <property type="project" value="TreeGrafter"/>
</dbReference>
<dbReference type="CDD" id="cd15873">
    <property type="entry name" value="R-SNARE_STXBP5_6"/>
    <property type="match status" value="1"/>
</dbReference>
<dbReference type="SUPFAM" id="SSF50978">
    <property type="entry name" value="WD40 repeat-like"/>
    <property type="match status" value="1"/>
</dbReference>
<evidence type="ECO:0000256" key="3">
    <source>
        <dbReference type="ARBA" id="ARBA00022483"/>
    </source>
</evidence>
<proteinExistence type="inferred from homology"/>
<dbReference type="PANTHER" id="PTHR10241">
    <property type="entry name" value="LETHAL 2 GIANT LARVAE PROTEIN"/>
    <property type="match status" value="1"/>
</dbReference>
<dbReference type="Gene3D" id="2.130.10.10">
    <property type="entry name" value="YVTN repeat-like/Quinoprotein amine dehydrogenase"/>
    <property type="match status" value="1"/>
</dbReference>
<evidence type="ECO:0000256" key="4">
    <source>
        <dbReference type="ARBA" id="ARBA00022490"/>
    </source>
</evidence>
<feature type="region of interest" description="Disordered" evidence="6">
    <location>
        <begin position="630"/>
        <end position="667"/>
    </location>
</feature>
<keyword evidence="5" id="KW-0175">Coiled coil</keyword>
<dbReference type="SMART" id="SM00320">
    <property type="entry name" value="WD40"/>
    <property type="match status" value="3"/>
</dbReference>
<dbReference type="GO" id="GO:0006887">
    <property type="term" value="P:exocytosis"/>
    <property type="evidence" value="ECO:0007669"/>
    <property type="project" value="UniProtKB-KW"/>
</dbReference>
<comment type="subcellular location">
    <subcellularLocation>
        <location evidence="1">Cytoplasm</location>
    </subcellularLocation>
</comment>
<dbReference type="GO" id="GO:0005886">
    <property type="term" value="C:plasma membrane"/>
    <property type="evidence" value="ECO:0007669"/>
    <property type="project" value="TreeGrafter"/>
</dbReference>
<dbReference type="PANTHER" id="PTHR10241:SF38">
    <property type="entry name" value="TRANSDUCIN FAMILY PROTEIN _ WD-40 REPEAT FAMILY PROTEIN"/>
    <property type="match status" value="1"/>
</dbReference>
<dbReference type="Pfam" id="PF00957">
    <property type="entry name" value="Synaptobrevin"/>
    <property type="match status" value="1"/>
</dbReference>
<feature type="compositionally biased region" description="Basic and acidic residues" evidence="6">
    <location>
        <begin position="641"/>
        <end position="653"/>
    </location>
</feature>
<dbReference type="InterPro" id="IPR036322">
    <property type="entry name" value="WD40_repeat_dom_sf"/>
</dbReference>
<dbReference type="InterPro" id="IPR042855">
    <property type="entry name" value="V_SNARE_CC"/>
</dbReference>
<evidence type="ECO:0000313" key="8">
    <source>
        <dbReference type="EMBL" id="PON78983.1"/>
    </source>
</evidence>
<gene>
    <name evidence="8" type="ORF">PanWU01x14_014840</name>
</gene>
<dbReference type="AlphaFoldDB" id="A0A2P5E0C0"/>
<dbReference type="PROSITE" id="PS50892">
    <property type="entry name" value="V_SNARE"/>
    <property type="match status" value="1"/>
</dbReference>
<evidence type="ECO:0000256" key="1">
    <source>
        <dbReference type="ARBA" id="ARBA00004496"/>
    </source>
</evidence>
<dbReference type="InterPro" id="IPR001680">
    <property type="entry name" value="WD40_rpt"/>
</dbReference>
<name>A0A2P5E0C0_PARAD</name>
<dbReference type="Gene3D" id="1.20.5.110">
    <property type="match status" value="1"/>
</dbReference>
<dbReference type="InterPro" id="IPR015943">
    <property type="entry name" value="WD40/YVTN_repeat-like_dom_sf"/>
</dbReference>
<dbReference type="SUPFAM" id="SSF58038">
    <property type="entry name" value="SNARE fusion complex"/>
    <property type="match status" value="1"/>
</dbReference>
<dbReference type="GO" id="GO:0045159">
    <property type="term" value="F:myosin II binding"/>
    <property type="evidence" value="ECO:0007669"/>
    <property type="project" value="TreeGrafter"/>
</dbReference>
<dbReference type="GO" id="GO:0019905">
    <property type="term" value="F:syntaxin binding"/>
    <property type="evidence" value="ECO:0007669"/>
    <property type="project" value="TreeGrafter"/>
</dbReference>
<dbReference type="STRING" id="3476.A0A2P5E0C0"/>
<dbReference type="EMBL" id="JXTB01000006">
    <property type="protein sequence ID" value="PON78983.1"/>
    <property type="molecule type" value="Genomic_DNA"/>
</dbReference>
<sequence length="734" mass="80622">MALLPSAGVMDGKETLLLILTNPGQLHVYDKSCLSGLTSQLKNTSVPSTKYTMVVPTIEPNMTVSKFSLVLRDGEVSRALSKTSAEKLSGAHLPKGGTEWPLTGGIPSQIFNAQNYQVERVYISGYQDGSVRIWDATYPALSLIHTIGPEMKGVTSEIAAVTALDFCSSTHKLSIGDECGVVHIYDLIRSSFEKPLHFVTRTGNEVQYLKQGNEPHCLAVFSVLSSPICTLHFANSGSRLAVGFNCGQVAMLDIDRISVLFLTDVASETSTPVTSLSVRLFLDANNLTQSPKESQPKIMKDSEREVLFTLTRNAHISVRDITTGNLVSLKPLHPENDSMAISMYIIEDGDLRSEVRIKNSLKLPEISESTNEQHSQANAHGSTQLEVGLDSSGPSLRSGHFGQRLMNLLILLCCEDALHLYSLNSVTEGESDSILKVDLVKPCCWTTLLKKDEKECGLIVLYQTGVIEIRSLPNLEVLGESSLMSILRWNFKAKMDKTICSADHGQIALVNGGELAFISLLTYENDFRIPDSLPCLHDKVLAAAVDATVGSFSSQKQASIPGTFGGNIKGLKAENLEQNADLTEVPQNTYAHLESLFSSPPFLKPSNAVKDDQEILELNLDDIVIDEPRYVSSSSPKNKNAKKDKGTERERLFEGATSDSKPRPRTAEEIRAKYRKNEDASGAAAQARDKLVQRQEKLERLGQHTEELKDGAENFAAMAKELAKSMENRKWWHI</sequence>
<evidence type="ECO:0000256" key="5">
    <source>
        <dbReference type="PROSITE-ProRule" id="PRU00290"/>
    </source>
</evidence>
<organism evidence="8 9">
    <name type="scientific">Parasponia andersonii</name>
    <name type="common">Sponia andersonii</name>
    <dbReference type="NCBI Taxonomy" id="3476"/>
    <lineage>
        <taxon>Eukaryota</taxon>
        <taxon>Viridiplantae</taxon>
        <taxon>Streptophyta</taxon>
        <taxon>Embryophyta</taxon>
        <taxon>Tracheophyta</taxon>
        <taxon>Spermatophyta</taxon>
        <taxon>Magnoliopsida</taxon>
        <taxon>eudicotyledons</taxon>
        <taxon>Gunneridae</taxon>
        <taxon>Pentapetalae</taxon>
        <taxon>rosids</taxon>
        <taxon>fabids</taxon>
        <taxon>Rosales</taxon>
        <taxon>Cannabaceae</taxon>
        <taxon>Parasponia</taxon>
    </lineage>
</organism>
<evidence type="ECO:0000313" key="9">
    <source>
        <dbReference type="Proteomes" id="UP000237105"/>
    </source>
</evidence>
<accession>A0A2P5E0C0</accession>
<dbReference type="OrthoDB" id="19944at2759"/>
<feature type="region of interest" description="Disordered" evidence="6">
    <location>
        <begin position="366"/>
        <end position="389"/>
    </location>
</feature>
<feature type="domain" description="V-SNARE coiled-coil homology" evidence="7">
    <location>
        <begin position="669"/>
        <end position="733"/>
    </location>
</feature>
<dbReference type="GO" id="GO:0005096">
    <property type="term" value="F:GTPase activator activity"/>
    <property type="evidence" value="ECO:0007669"/>
    <property type="project" value="TreeGrafter"/>
</dbReference>
<comment type="caution">
    <text evidence="8">The sequence shown here is derived from an EMBL/GenBank/DDBJ whole genome shotgun (WGS) entry which is preliminary data.</text>
</comment>
<keyword evidence="3" id="KW-0268">Exocytosis</keyword>
<reference evidence="9" key="1">
    <citation type="submission" date="2016-06" db="EMBL/GenBank/DDBJ databases">
        <title>Parallel loss of symbiosis genes in relatives of nitrogen-fixing non-legume Parasponia.</title>
        <authorList>
            <person name="Van Velzen R."/>
            <person name="Holmer R."/>
            <person name="Bu F."/>
            <person name="Rutten L."/>
            <person name="Van Zeijl A."/>
            <person name="Liu W."/>
            <person name="Santuari L."/>
            <person name="Cao Q."/>
            <person name="Sharma T."/>
            <person name="Shen D."/>
            <person name="Roswanjaya Y."/>
            <person name="Wardhani T."/>
            <person name="Kalhor M.S."/>
            <person name="Jansen J."/>
            <person name="Van den Hoogen J."/>
            <person name="Gungor B."/>
            <person name="Hartog M."/>
            <person name="Hontelez J."/>
            <person name="Verver J."/>
            <person name="Yang W.-C."/>
            <person name="Schijlen E."/>
            <person name="Repin R."/>
            <person name="Schilthuizen M."/>
            <person name="Schranz E."/>
            <person name="Heidstra R."/>
            <person name="Miyata K."/>
            <person name="Fedorova E."/>
            <person name="Kohlen W."/>
            <person name="Bisseling T."/>
            <person name="Smit S."/>
            <person name="Geurts R."/>
        </authorList>
    </citation>
    <scope>NUCLEOTIDE SEQUENCE [LARGE SCALE GENOMIC DNA]</scope>
    <source>
        <strain evidence="9">cv. WU1-14</strain>
    </source>
</reference>
<protein>
    <submittedName>
        <fullName evidence="8">WD repeat containing protein</fullName>
    </submittedName>
</protein>
<keyword evidence="9" id="KW-1185">Reference proteome</keyword>
<comment type="similarity">
    <text evidence="2">Belongs to the WD repeat L(2)GL family.</text>
</comment>
<dbReference type="Proteomes" id="UP000237105">
    <property type="component" value="Unassembled WGS sequence"/>
</dbReference>
<evidence type="ECO:0000256" key="6">
    <source>
        <dbReference type="SAM" id="MobiDB-lite"/>
    </source>
</evidence>
<keyword evidence="4" id="KW-0963">Cytoplasm</keyword>
<evidence type="ECO:0000256" key="2">
    <source>
        <dbReference type="ARBA" id="ARBA00008070"/>
    </source>
</evidence>